<reference evidence="11 12" key="1">
    <citation type="journal article" date="2012" name="Proc. Natl. Acad. Sci. U.S.A.">
        <title>Comparative genomics of Ceriporiopsis subvermispora and Phanerochaete chrysosporium provide insight into selective ligninolysis.</title>
        <authorList>
            <person name="Fernandez-Fueyo E."/>
            <person name="Ruiz-Duenas F.J."/>
            <person name="Ferreira P."/>
            <person name="Floudas D."/>
            <person name="Hibbett D.S."/>
            <person name="Canessa P."/>
            <person name="Larrondo L.F."/>
            <person name="James T.Y."/>
            <person name="Seelenfreund D."/>
            <person name="Lobos S."/>
            <person name="Polanco R."/>
            <person name="Tello M."/>
            <person name="Honda Y."/>
            <person name="Watanabe T."/>
            <person name="Watanabe T."/>
            <person name="Ryu J.S."/>
            <person name="Kubicek C.P."/>
            <person name="Schmoll M."/>
            <person name="Gaskell J."/>
            <person name="Hammel K.E."/>
            <person name="St John F.J."/>
            <person name="Vanden Wymelenberg A."/>
            <person name="Sabat G."/>
            <person name="Splinter BonDurant S."/>
            <person name="Syed K."/>
            <person name="Yadav J.S."/>
            <person name="Doddapaneni H."/>
            <person name="Subramanian V."/>
            <person name="Lavin J.L."/>
            <person name="Oguiza J.A."/>
            <person name="Perez G."/>
            <person name="Pisabarro A.G."/>
            <person name="Ramirez L."/>
            <person name="Santoyo F."/>
            <person name="Master E."/>
            <person name="Coutinho P.M."/>
            <person name="Henrissat B."/>
            <person name="Lombard V."/>
            <person name="Magnuson J.K."/>
            <person name="Kuees U."/>
            <person name="Hori C."/>
            <person name="Igarashi K."/>
            <person name="Samejima M."/>
            <person name="Held B.W."/>
            <person name="Barry K.W."/>
            <person name="LaButti K.M."/>
            <person name="Lapidus A."/>
            <person name="Lindquist E.A."/>
            <person name="Lucas S.M."/>
            <person name="Riley R."/>
            <person name="Salamov A.A."/>
            <person name="Hoffmeister D."/>
            <person name="Schwenk D."/>
            <person name="Hadar Y."/>
            <person name="Yarden O."/>
            <person name="de Vries R.P."/>
            <person name="Wiebenga A."/>
            <person name="Stenlid J."/>
            <person name="Eastwood D."/>
            <person name="Grigoriev I.V."/>
            <person name="Berka R.M."/>
            <person name="Blanchette R.A."/>
            <person name="Kersten P."/>
            <person name="Martinez A.T."/>
            <person name="Vicuna R."/>
            <person name="Cullen D."/>
        </authorList>
    </citation>
    <scope>NUCLEOTIDE SEQUENCE [LARGE SCALE GENOMIC DNA]</scope>
    <source>
        <strain evidence="11 12">B</strain>
    </source>
</reference>
<dbReference type="InterPro" id="IPR008979">
    <property type="entry name" value="Galactose-bd-like_sf"/>
</dbReference>
<keyword evidence="9" id="KW-0472">Membrane</keyword>
<dbReference type="InterPro" id="IPR025300">
    <property type="entry name" value="BetaGal_jelly_roll_dom"/>
</dbReference>
<protein>
    <recommendedName>
        <fullName evidence="3">beta-galactosidase</fullName>
        <ecNumber evidence="3">3.2.1.23</ecNumber>
    </recommendedName>
</protein>
<feature type="transmembrane region" description="Helical" evidence="9">
    <location>
        <begin position="56"/>
        <end position="75"/>
    </location>
</feature>
<dbReference type="InterPro" id="IPR036833">
    <property type="entry name" value="BetaGal_dom3_sf"/>
</dbReference>
<evidence type="ECO:0000256" key="3">
    <source>
        <dbReference type="ARBA" id="ARBA00012756"/>
    </source>
</evidence>
<evidence type="ECO:0000256" key="6">
    <source>
        <dbReference type="ARBA" id="ARBA00023180"/>
    </source>
</evidence>
<evidence type="ECO:0000256" key="9">
    <source>
        <dbReference type="SAM" id="Phobius"/>
    </source>
</evidence>
<evidence type="ECO:0000313" key="12">
    <source>
        <dbReference type="Proteomes" id="UP000016930"/>
    </source>
</evidence>
<feature type="domain" description="Beta-galactosidase" evidence="10">
    <location>
        <begin position="468"/>
        <end position="641"/>
    </location>
</feature>
<dbReference type="FunFam" id="3.20.20.80:FF:000040">
    <property type="entry name" value="Beta-galactosidase A"/>
    <property type="match status" value="1"/>
</dbReference>
<evidence type="ECO:0000256" key="5">
    <source>
        <dbReference type="ARBA" id="ARBA00022801"/>
    </source>
</evidence>
<evidence type="ECO:0000256" key="8">
    <source>
        <dbReference type="RuleBase" id="RU003679"/>
    </source>
</evidence>
<comment type="similarity">
    <text evidence="2 8">Belongs to the glycosyl hydrolase 35 family.</text>
</comment>
<dbReference type="Pfam" id="PF10435">
    <property type="entry name" value="BetaGal_dom2"/>
    <property type="match status" value="1"/>
</dbReference>
<name>M2QWN1_CERS8</name>
<keyword evidence="5 11" id="KW-0378">Hydrolase</keyword>
<evidence type="ECO:0000256" key="4">
    <source>
        <dbReference type="ARBA" id="ARBA00022729"/>
    </source>
</evidence>
<evidence type="ECO:0000256" key="7">
    <source>
        <dbReference type="ARBA" id="ARBA00023295"/>
    </source>
</evidence>
<dbReference type="Proteomes" id="UP000016930">
    <property type="component" value="Unassembled WGS sequence"/>
</dbReference>
<sequence length="1071" mass="116009">MAPNSPEKHALPSYGSRWGGDNKISRWPDELPDSVHSTGPKSRPTRVKMLWHRHSSWALPACVTFLLVLLTWPLTAHTDARSLRMRDSVSQIRVAATDPPRKSDNFTEVVQWDNYTIFLNEQRMFLYSGEFHTFRLPVPDLWLDIFQKMVAAGLNGVSIYIHWALTNPAPGVLDFNDWRALAPIYEAADQAGIFIVLRPGPYINAETTAGGIAHWVTSRTAGELRTNATDFAATWPDYINEIIEQTKPAQVTAGGPVLAIQVDNEYSQSPIERAEYFAELEAAYRAGGIVVPLTYNDPGEGSNFVNGTGAVDIYGLDSYPQGFDCSNPTQWASVVTNYHTYHEEVNPGEPWYMPEFQGGSFDPWGGPGYDACEVLTGPDFQDVFYKQNWASNVKLISYYMVYGGTSWGGLPEPGVYTSYDYGASIRESRALSAKFDELKRQAIFLRSSPSFRKTDFIGDSSSSIPGVSLGGGEGSAAFATFLKNPDTGTGFFILRQSDSTSTTNINFTITIPTSDGTLTLPRTLAGIALAGRQSKLVLTDYPFGVSSSVLYTTASVFFAGTIGSRDVLFLFGDADQGHELALSLKGAQGTRLDSSRVQFASDGTSGSTTVTILPGSTGLLTLWDSETQLVLFSDPVTAATFWAPPIPTGASSFTNYWQFGTNTTALIGGPNLVRNASIDGSTLALRGDLNASVTLTVIAPPQVKSVSWNGALVPVESNARSGLGSGILTGTLELPNSVKSITAPKLTNWKFNNSLPEVTASFDDSNWIVANHTQTNITAPLYGDGRVLYGCDYGFCENIVLWRGHFNGTGSETSVNLTINGSTAFAASVWLNDQFLNSTEDVNAEQTTVLYTFPEGAVNIDEDNVITVIQDGMGNDEDAGERSPRGIPGFLLNTGNFTTWKVQGKLGGYTGYPDKVRGVLNEGGLFGEREGWHLPGFDTSKWTTRDLSEGLPSGEAGIGFFITTFKLSFPEDTDVMMSFQFDTESQPYRALLFVNGWQFGKRAANIGPQTKFPVPPGILDYHGTNTVAVALWALDNTSVSPTLEVVVDGALQGGVGPVALNNPPWSPRTAA</sequence>
<dbReference type="InterPro" id="IPR025972">
    <property type="entry name" value="BetaGal_dom3"/>
</dbReference>
<dbReference type="HOGENOM" id="CLU_005732_2_0_1"/>
<dbReference type="GO" id="GO:0005975">
    <property type="term" value="P:carbohydrate metabolic process"/>
    <property type="evidence" value="ECO:0007669"/>
    <property type="project" value="InterPro"/>
</dbReference>
<dbReference type="STRING" id="914234.M2QWN1"/>
<proteinExistence type="inferred from homology"/>
<dbReference type="EC" id="3.2.1.23" evidence="3"/>
<evidence type="ECO:0000259" key="10">
    <source>
        <dbReference type="SMART" id="SM01029"/>
    </source>
</evidence>
<dbReference type="Pfam" id="PF13363">
    <property type="entry name" value="BetaGal_dom3"/>
    <property type="match status" value="1"/>
</dbReference>
<keyword evidence="9" id="KW-0812">Transmembrane</keyword>
<dbReference type="EMBL" id="KB445791">
    <property type="protein sequence ID" value="EMD41518.1"/>
    <property type="molecule type" value="Genomic_DNA"/>
</dbReference>
<dbReference type="OrthoDB" id="1657402at2759"/>
<dbReference type="PRINTS" id="PR00742">
    <property type="entry name" value="GLHYDRLASE35"/>
</dbReference>
<dbReference type="AlphaFoldDB" id="M2QWN1"/>
<dbReference type="Gene3D" id="3.20.20.80">
    <property type="entry name" value="Glycosidases"/>
    <property type="match status" value="1"/>
</dbReference>
<dbReference type="SUPFAM" id="SSF117100">
    <property type="entry name" value="Beta-galactosidase LacA, domain 3"/>
    <property type="match status" value="1"/>
</dbReference>
<comment type="catalytic activity">
    <reaction evidence="1">
        <text>Hydrolysis of terminal non-reducing beta-D-galactose residues in beta-D-galactosides.</text>
        <dbReference type="EC" id="3.2.1.23"/>
    </reaction>
</comment>
<dbReference type="SUPFAM" id="SSF51445">
    <property type="entry name" value="(Trans)glycosidases"/>
    <property type="match status" value="1"/>
</dbReference>
<accession>M2QWN1</accession>
<dbReference type="SUPFAM" id="SSF49785">
    <property type="entry name" value="Galactose-binding domain-like"/>
    <property type="match status" value="2"/>
</dbReference>
<dbReference type="InterPro" id="IPR018954">
    <property type="entry name" value="Betagal_dom2"/>
</dbReference>
<evidence type="ECO:0000313" key="11">
    <source>
        <dbReference type="EMBL" id="EMD41518.1"/>
    </source>
</evidence>
<keyword evidence="4" id="KW-0732">Signal</keyword>
<dbReference type="InterPro" id="IPR017853">
    <property type="entry name" value="GH"/>
</dbReference>
<dbReference type="InterPro" id="IPR037110">
    <property type="entry name" value="Betagal_dom2_sf"/>
</dbReference>
<gene>
    <name evidence="11" type="ORF">CERSUDRAFT_110070</name>
</gene>
<dbReference type="Gene3D" id="2.60.120.260">
    <property type="entry name" value="Galactose-binding domain-like"/>
    <property type="match status" value="2"/>
</dbReference>
<keyword evidence="7" id="KW-0326">Glycosidase</keyword>
<dbReference type="PANTHER" id="PTHR23421">
    <property type="entry name" value="BETA-GALACTOSIDASE RELATED"/>
    <property type="match status" value="1"/>
</dbReference>
<dbReference type="GO" id="GO:0004565">
    <property type="term" value="F:beta-galactosidase activity"/>
    <property type="evidence" value="ECO:0007669"/>
    <property type="project" value="UniProtKB-EC"/>
</dbReference>
<dbReference type="SUPFAM" id="SSF51011">
    <property type="entry name" value="Glycosyl hydrolase domain"/>
    <property type="match status" value="1"/>
</dbReference>
<keyword evidence="9" id="KW-1133">Transmembrane helix</keyword>
<organism evidence="11 12">
    <name type="scientific">Ceriporiopsis subvermispora (strain B)</name>
    <name type="common">White-rot fungus</name>
    <name type="synonym">Gelatoporia subvermispora</name>
    <dbReference type="NCBI Taxonomy" id="914234"/>
    <lineage>
        <taxon>Eukaryota</taxon>
        <taxon>Fungi</taxon>
        <taxon>Dikarya</taxon>
        <taxon>Basidiomycota</taxon>
        <taxon>Agaricomycotina</taxon>
        <taxon>Agaricomycetes</taxon>
        <taxon>Polyporales</taxon>
        <taxon>Gelatoporiaceae</taxon>
        <taxon>Gelatoporia</taxon>
    </lineage>
</organism>
<dbReference type="Gene3D" id="2.60.390.10">
    <property type="entry name" value="Beta-galactosidase, domain 3"/>
    <property type="match status" value="1"/>
</dbReference>
<evidence type="ECO:0000256" key="1">
    <source>
        <dbReference type="ARBA" id="ARBA00001412"/>
    </source>
</evidence>
<dbReference type="InterPro" id="IPR001944">
    <property type="entry name" value="Glycoside_Hdrlase_35"/>
</dbReference>
<keyword evidence="12" id="KW-1185">Reference proteome</keyword>
<dbReference type="SMART" id="SM01029">
    <property type="entry name" value="BetaGal_dom2"/>
    <property type="match status" value="1"/>
</dbReference>
<dbReference type="InterPro" id="IPR031330">
    <property type="entry name" value="Gly_Hdrlase_35_cat"/>
</dbReference>
<dbReference type="Pfam" id="PF13364">
    <property type="entry name" value="BetaGal_ABD2"/>
    <property type="match status" value="2"/>
</dbReference>
<dbReference type="Gene3D" id="2.102.20.10">
    <property type="entry name" value="Beta-galactosidase, domain 2"/>
    <property type="match status" value="1"/>
</dbReference>
<evidence type="ECO:0000256" key="2">
    <source>
        <dbReference type="ARBA" id="ARBA00009809"/>
    </source>
</evidence>
<keyword evidence="6" id="KW-0325">Glycoprotein</keyword>
<dbReference type="Pfam" id="PF01301">
    <property type="entry name" value="Glyco_hydro_35"/>
    <property type="match status" value="1"/>
</dbReference>